<dbReference type="RefSeq" id="WP_131633264.1">
    <property type="nucleotide sequence ID" value="NZ_DAIRKK010000002.1"/>
</dbReference>
<keyword evidence="1 5" id="KW-0732">Signal</keyword>
<name>A0A4R0GAL9_9ENTR</name>
<dbReference type="PANTHER" id="PTHR21180:SF32">
    <property type="entry name" value="ENDONUCLEASE_EXONUCLEASE_PHOSPHATASE FAMILY DOMAIN-CONTAINING PROTEIN 1"/>
    <property type="match status" value="1"/>
</dbReference>
<dbReference type="InterPro" id="IPR003583">
    <property type="entry name" value="Hlx-hairpin-Hlx_DNA-bd_motif"/>
</dbReference>
<sequence length="126" mass="13158">MKRGIKALLITLTIATTGMSVGALAAAPAAKTQASQSQTHSTAQVAEQTKATDVAKKTDDDGTRVSINSASADDLARAMNGVGLKKAQAIVSYREEYGPFKTLDDLKQVPGMGSALVERNLSHLTL</sequence>
<evidence type="ECO:0000256" key="1">
    <source>
        <dbReference type="ARBA" id="ARBA00022729"/>
    </source>
</evidence>
<dbReference type="FunFam" id="1.10.150.280:FF:000001">
    <property type="entry name" value="Competence protein ComEA helix-hairpin-helix repeat region"/>
    <property type="match status" value="1"/>
</dbReference>
<feature type="compositionally biased region" description="Low complexity" evidence="4">
    <location>
        <begin position="32"/>
        <end position="52"/>
    </location>
</feature>
<feature type="region of interest" description="Disordered" evidence="4">
    <location>
        <begin position="32"/>
        <end position="66"/>
    </location>
</feature>
<feature type="signal peptide" evidence="5">
    <location>
        <begin position="1"/>
        <end position="25"/>
    </location>
</feature>
<dbReference type="EMBL" id="SJOO01000002">
    <property type="protein sequence ID" value="TCB94084.1"/>
    <property type="molecule type" value="Genomic_DNA"/>
</dbReference>
<feature type="chain" id="PRO_5020571016" description="Uncharacterized protein YbaV" evidence="5">
    <location>
        <begin position="26"/>
        <end position="126"/>
    </location>
</feature>
<dbReference type="InterPro" id="IPR004509">
    <property type="entry name" value="Competence_ComEA_HhH"/>
</dbReference>
<evidence type="ECO:0000256" key="5">
    <source>
        <dbReference type="SAM" id="SignalP"/>
    </source>
</evidence>
<dbReference type="GO" id="GO:0003677">
    <property type="term" value="F:DNA binding"/>
    <property type="evidence" value="ECO:0007669"/>
    <property type="project" value="InterPro"/>
</dbReference>
<dbReference type="GO" id="GO:0006281">
    <property type="term" value="P:DNA repair"/>
    <property type="evidence" value="ECO:0007669"/>
    <property type="project" value="InterPro"/>
</dbReference>
<comment type="caution">
    <text evidence="7">The sequence shown here is derived from an EMBL/GenBank/DDBJ whole genome shotgun (WGS) entry which is preliminary data.</text>
</comment>
<dbReference type="InterPro" id="IPR010994">
    <property type="entry name" value="RuvA_2-like"/>
</dbReference>
<evidence type="ECO:0000256" key="4">
    <source>
        <dbReference type="SAM" id="MobiDB-lite"/>
    </source>
</evidence>
<feature type="domain" description="Helix-hairpin-helix DNA-binding motif class 1" evidence="6">
    <location>
        <begin position="104"/>
        <end position="123"/>
    </location>
</feature>
<dbReference type="AlphaFoldDB" id="A0A4R0GAL9"/>
<dbReference type="SMART" id="SM00278">
    <property type="entry name" value="HhH1"/>
    <property type="match status" value="2"/>
</dbReference>
<feature type="domain" description="Helix-hairpin-helix DNA-binding motif class 1" evidence="6">
    <location>
        <begin position="74"/>
        <end position="93"/>
    </location>
</feature>
<dbReference type="SUPFAM" id="SSF47781">
    <property type="entry name" value="RuvA domain 2-like"/>
    <property type="match status" value="1"/>
</dbReference>
<evidence type="ECO:0000313" key="8">
    <source>
        <dbReference type="Proteomes" id="UP000291424"/>
    </source>
</evidence>
<dbReference type="GO" id="GO:0015628">
    <property type="term" value="P:protein secretion by the type II secretion system"/>
    <property type="evidence" value="ECO:0007669"/>
    <property type="project" value="TreeGrafter"/>
</dbReference>
<proteinExistence type="predicted"/>
<keyword evidence="2" id="KW-0677">Repeat</keyword>
<gene>
    <name evidence="7" type="ORF">E0L20_06680</name>
</gene>
<accession>A0A4R0GAL9</accession>
<evidence type="ECO:0000256" key="2">
    <source>
        <dbReference type="ARBA" id="ARBA00022737"/>
    </source>
</evidence>
<dbReference type="InterPro" id="IPR051675">
    <property type="entry name" value="Endo/Exo/Phosphatase_dom_1"/>
</dbReference>
<dbReference type="Pfam" id="PF12836">
    <property type="entry name" value="HHH_3"/>
    <property type="match status" value="1"/>
</dbReference>
<dbReference type="Gene3D" id="1.10.150.280">
    <property type="entry name" value="AF1531-like domain"/>
    <property type="match status" value="1"/>
</dbReference>
<organism evidence="7 8">
    <name type="scientific">Enterobacter wuhouensis</name>
    <dbReference type="NCBI Taxonomy" id="2529381"/>
    <lineage>
        <taxon>Bacteria</taxon>
        <taxon>Pseudomonadati</taxon>
        <taxon>Pseudomonadota</taxon>
        <taxon>Gammaproteobacteria</taxon>
        <taxon>Enterobacterales</taxon>
        <taxon>Enterobacteriaceae</taxon>
        <taxon>Enterobacter</taxon>
    </lineage>
</organism>
<reference evidence="7 8" key="1">
    <citation type="submission" date="2019-02" db="EMBL/GenBank/DDBJ databases">
        <title>The draft genome of Enterobacter spp. strains.</title>
        <authorList>
            <person name="Wang C."/>
            <person name="Feng Y."/>
            <person name="Zong Z."/>
        </authorList>
    </citation>
    <scope>NUCLEOTIDE SEQUENCE [LARGE SCALE GENOMIC DNA]</scope>
    <source>
        <strain evidence="7 8">WCHEW120002</strain>
    </source>
</reference>
<evidence type="ECO:0000259" key="6">
    <source>
        <dbReference type="SMART" id="SM00278"/>
    </source>
</evidence>
<feature type="compositionally biased region" description="Basic and acidic residues" evidence="4">
    <location>
        <begin position="53"/>
        <end position="63"/>
    </location>
</feature>
<evidence type="ECO:0000313" key="7">
    <source>
        <dbReference type="EMBL" id="TCB94084.1"/>
    </source>
</evidence>
<dbReference type="Proteomes" id="UP000291424">
    <property type="component" value="Unassembled WGS sequence"/>
</dbReference>
<dbReference type="PANTHER" id="PTHR21180">
    <property type="entry name" value="ENDONUCLEASE/EXONUCLEASE/PHOSPHATASE FAMILY DOMAIN-CONTAINING PROTEIN 1"/>
    <property type="match status" value="1"/>
</dbReference>
<dbReference type="GO" id="GO:0015627">
    <property type="term" value="C:type II protein secretion system complex"/>
    <property type="evidence" value="ECO:0007669"/>
    <property type="project" value="TreeGrafter"/>
</dbReference>
<dbReference type="OrthoDB" id="7510573at2"/>
<dbReference type="NCBIfam" id="TIGR00426">
    <property type="entry name" value="competence protein ComEA helix-hairpin-helix repeat region"/>
    <property type="match status" value="1"/>
</dbReference>
<evidence type="ECO:0000256" key="3">
    <source>
        <dbReference type="ARBA" id="ARBA00070757"/>
    </source>
</evidence>
<protein>
    <recommendedName>
        <fullName evidence="3">Uncharacterized protein YbaV</fullName>
    </recommendedName>
</protein>